<evidence type="ECO:0000313" key="2">
    <source>
        <dbReference type="EMBL" id="KAL1861340.1"/>
    </source>
</evidence>
<proteinExistence type="predicted"/>
<feature type="compositionally biased region" description="Low complexity" evidence="1">
    <location>
        <begin position="154"/>
        <end position="164"/>
    </location>
</feature>
<name>A0ABR3WG50_9PEZI</name>
<protein>
    <submittedName>
        <fullName evidence="2">Uncharacterized protein</fullName>
    </submittedName>
</protein>
<dbReference type="Proteomes" id="UP001586593">
    <property type="component" value="Unassembled WGS sequence"/>
</dbReference>
<accession>A0ABR3WG50</accession>
<organism evidence="2 3">
    <name type="scientific">Phialemonium thermophilum</name>
    <dbReference type="NCBI Taxonomy" id="223376"/>
    <lineage>
        <taxon>Eukaryota</taxon>
        <taxon>Fungi</taxon>
        <taxon>Dikarya</taxon>
        <taxon>Ascomycota</taxon>
        <taxon>Pezizomycotina</taxon>
        <taxon>Sordariomycetes</taxon>
        <taxon>Sordariomycetidae</taxon>
        <taxon>Cephalothecales</taxon>
        <taxon>Cephalothecaceae</taxon>
        <taxon>Phialemonium</taxon>
    </lineage>
</organism>
<feature type="region of interest" description="Disordered" evidence="1">
    <location>
        <begin position="154"/>
        <end position="190"/>
    </location>
</feature>
<dbReference type="EMBL" id="JAZHXJ010000437">
    <property type="protein sequence ID" value="KAL1861340.1"/>
    <property type="molecule type" value="Genomic_DNA"/>
</dbReference>
<keyword evidence="3" id="KW-1185">Reference proteome</keyword>
<comment type="caution">
    <text evidence="2">The sequence shown here is derived from an EMBL/GenBank/DDBJ whole genome shotgun (WGS) entry which is preliminary data.</text>
</comment>
<gene>
    <name evidence="2" type="ORF">VTK73DRAFT_7141</name>
</gene>
<feature type="region of interest" description="Disordered" evidence="1">
    <location>
        <begin position="1"/>
        <end position="51"/>
    </location>
</feature>
<evidence type="ECO:0000256" key="1">
    <source>
        <dbReference type="SAM" id="MobiDB-lite"/>
    </source>
</evidence>
<evidence type="ECO:0000313" key="3">
    <source>
        <dbReference type="Proteomes" id="UP001586593"/>
    </source>
</evidence>
<reference evidence="2 3" key="1">
    <citation type="journal article" date="2024" name="Commun. Biol.">
        <title>Comparative genomic analysis of thermophilic fungi reveals convergent evolutionary adaptations and gene losses.</title>
        <authorList>
            <person name="Steindorff A.S."/>
            <person name="Aguilar-Pontes M.V."/>
            <person name="Robinson A.J."/>
            <person name="Andreopoulos B."/>
            <person name="LaButti K."/>
            <person name="Kuo A."/>
            <person name="Mondo S."/>
            <person name="Riley R."/>
            <person name="Otillar R."/>
            <person name="Haridas S."/>
            <person name="Lipzen A."/>
            <person name="Grimwood J."/>
            <person name="Schmutz J."/>
            <person name="Clum A."/>
            <person name="Reid I.D."/>
            <person name="Moisan M.C."/>
            <person name="Butler G."/>
            <person name="Nguyen T.T.M."/>
            <person name="Dewar K."/>
            <person name="Conant G."/>
            <person name="Drula E."/>
            <person name="Henrissat B."/>
            <person name="Hansel C."/>
            <person name="Singer S."/>
            <person name="Hutchinson M.I."/>
            <person name="de Vries R.P."/>
            <person name="Natvig D.O."/>
            <person name="Powell A.J."/>
            <person name="Tsang A."/>
            <person name="Grigoriev I.V."/>
        </authorList>
    </citation>
    <scope>NUCLEOTIDE SEQUENCE [LARGE SCALE GENOMIC DNA]</scope>
    <source>
        <strain evidence="2 3">ATCC 24622</strain>
    </source>
</reference>
<sequence>MAMPFAGKDTPPSLDVHRRARHEGPTPEFSTQRREPSPIEQLADGQAPAGQHPLMQVPRRRLLRMHGVHVVECPAGDEPLDRVREPLPTASYLLAIGLEKQQLGRRRTHGMSSVQEHTHHSPGYSSFSRSQWRQTWWPVLISDCVAAATAWGVSSRSSPSASSRLPGAHGQNRRSSNRLSNEAGIIRHCS</sequence>